<keyword evidence="2" id="KW-1185">Reference proteome</keyword>
<evidence type="ECO:0000313" key="1">
    <source>
        <dbReference type="EMBL" id="KZT38688.1"/>
    </source>
</evidence>
<sequence length="460" mass="51692">MFKSKSKVETGKKREKPRKVCYCVTAGCVNVESADGRRGCEMSVEQWETHQAADALAHDRLEVIKQKAEDTFQNDLDRVEQDIANLVLMESSSLPSIDSLWGRDSTSSNYPRVGVKRRERRDALDFQAKSLCLLHADIKRFHTSSQSAINEFLHNPLHFLSPSSEFPLLHIETEFARLHSLLSAITFDDPSIKVMKDLATNDLTPVASLIAHARIKWQSALDQVVRPEPPMLSAALGPSPPLFDCSRHMRPIYQNTDPILVLTVFMIMVTHVVAGLERRFCNWLLRMSQYIIHTTLARACGTSPIPAREKNLLKEMPRDIRSVRKKWDLDGSTILYAACPSCHMLQKVVYEKGQPTLSPYCSNRPFSGGRACDALILAPRLVHGKVISAPVLPFLYHDFKDWLANLMSRPGMEDAMDKSWIESEERRKQGICTDILDGTVLSTFKGPDGKTLFSVGSGEA</sequence>
<dbReference type="OrthoDB" id="3253623at2759"/>
<accession>A0A166DME7</accession>
<dbReference type="STRING" id="1314776.A0A166DME7"/>
<dbReference type="Proteomes" id="UP000076798">
    <property type="component" value="Unassembled WGS sequence"/>
</dbReference>
<proteinExistence type="predicted"/>
<name>A0A166DME7_9AGAM</name>
<organism evidence="1 2">
    <name type="scientific">Sistotremastrum suecicum HHB10207 ss-3</name>
    <dbReference type="NCBI Taxonomy" id="1314776"/>
    <lineage>
        <taxon>Eukaryota</taxon>
        <taxon>Fungi</taxon>
        <taxon>Dikarya</taxon>
        <taxon>Basidiomycota</taxon>
        <taxon>Agaricomycotina</taxon>
        <taxon>Agaricomycetes</taxon>
        <taxon>Sistotremastrales</taxon>
        <taxon>Sistotremastraceae</taxon>
        <taxon>Sistotremastrum</taxon>
    </lineage>
</organism>
<dbReference type="EMBL" id="KV428058">
    <property type="protein sequence ID" value="KZT38688.1"/>
    <property type="molecule type" value="Genomic_DNA"/>
</dbReference>
<feature type="non-terminal residue" evidence="1">
    <location>
        <position position="460"/>
    </location>
</feature>
<evidence type="ECO:0000313" key="2">
    <source>
        <dbReference type="Proteomes" id="UP000076798"/>
    </source>
</evidence>
<reference evidence="1 2" key="1">
    <citation type="journal article" date="2016" name="Mol. Biol. Evol.">
        <title>Comparative Genomics of Early-Diverging Mushroom-Forming Fungi Provides Insights into the Origins of Lignocellulose Decay Capabilities.</title>
        <authorList>
            <person name="Nagy L.G."/>
            <person name="Riley R."/>
            <person name="Tritt A."/>
            <person name="Adam C."/>
            <person name="Daum C."/>
            <person name="Floudas D."/>
            <person name="Sun H."/>
            <person name="Yadav J.S."/>
            <person name="Pangilinan J."/>
            <person name="Larsson K.H."/>
            <person name="Matsuura K."/>
            <person name="Barry K."/>
            <person name="Labutti K."/>
            <person name="Kuo R."/>
            <person name="Ohm R.A."/>
            <person name="Bhattacharya S.S."/>
            <person name="Shirouzu T."/>
            <person name="Yoshinaga Y."/>
            <person name="Martin F.M."/>
            <person name="Grigoriev I.V."/>
            <person name="Hibbett D.S."/>
        </authorList>
    </citation>
    <scope>NUCLEOTIDE SEQUENCE [LARGE SCALE GENOMIC DNA]</scope>
    <source>
        <strain evidence="1 2">HHB10207 ss-3</strain>
    </source>
</reference>
<gene>
    <name evidence="1" type="ORF">SISSUDRAFT_1033164</name>
</gene>
<dbReference type="AlphaFoldDB" id="A0A166DME7"/>
<protein>
    <submittedName>
        <fullName evidence="1">Uncharacterized protein</fullName>
    </submittedName>
</protein>